<accession>A0A166Y0L7</accession>
<dbReference type="KEGG" id="vg:28802919"/>
<proteinExistence type="predicted"/>
<dbReference type="GeneID" id="28802919"/>
<sequence>MAKMGGQSAFGNAATGGSTQAPTHEPVSTKRTGPQICTSTTPEPSEYSHAST</sequence>
<evidence type="ECO:0000256" key="1">
    <source>
        <dbReference type="SAM" id="MobiDB-lite"/>
    </source>
</evidence>
<name>A0A166Y0L7_9CAUD</name>
<evidence type="ECO:0000313" key="3">
    <source>
        <dbReference type="Proteomes" id="UP000202279"/>
    </source>
</evidence>
<dbReference type="Proteomes" id="UP000202279">
    <property type="component" value="Segment"/>
</dbReference>
<dbReference type="EMBL" id="KU998233">
    <property type="protein sequence ID" value="ANA85282.1"/>
    <property type="molecule type" value="Genomic_DNA"/>
</dbReference>
<keyword evidence="3" id="KW-1185">Reference proteome</keyword>
<reference evidence="3" key="1">
    <citation type="submission" date="2016-03" db="EMBL/GenBank/DDBJ databases">
        <authorList>
            <person name="Ploux O."/>
        </authorList>
    </citation>
    <scope>NUCLEOTIDE SEQUENCE [LARGE SCALE GENOMIC DNA]</scope>
</reference>
<protein>
    <submittedName>
        <fullName evidence="2">Uncharacterized protein</fullName>
    </submittedName>
</protein>
<organism evidence="2 3">
    <name type="scientific">Gordonia phage BritBrat</name>
    <dbReference type="NCBI Taxonomy" id="1838064"/>
    <lineage>
        <taxon>Viruses</taxon>
        <taxon>Duplodnaviria</taxon>
        <taxon>Heunggongvirae</taxon>
        <taxon>Uroviricota</taxon>
        <taxon>Caudoviricetes</taxon>
        <taxon>Britbratvirus</taxon>
        <taxon>Britbratvirus britbrat</taxon>
    </lineage>
</organism>
<feature type="region of interest" description="Disordered" evidence="1">
    <location>
        <begin position="1"/>
        <end position="52"/>
    </location>
</feature>
<evidence type="ECO:0000313" key="2">
    <source>
        <dbReference type="EMBL" id="ANA85282.1"/>
    </source>
</evidence>
<dbReference type="RefSeq" id="YP_009276606.1">
    <property type="nucleotide sequence ID" value="NC_030942.1"/>
</dbReference>
<feature type="compositionally biased region" description="Polar residues" evidence="1">
    <location>
        <begin position="29"/>
        <end position="52"/>
    </location>
</feature>
<gene>
    <name evidence="2" type="primary">79</name>
    <name evidence="2" type="ORF">PBI_BRITBRAT_79</name>
</gene>